<evidence type="ECO:0000313" key="3">
    <source>
        <dbReference type="Proteomes" id="UP001165083"/>
    </source>
</evidence>
<comment type="caution">
    <text evidence="2">The sequence shown here is derived from an EMBL/GenBank/DDBJ whole genome shotgun (WGS) entry which is preliminary data.</text>
</comment>
<feature type="region of interest" description="Disordered" evidence="1">
    <location>
        <begin position="33"/>
        <end position="56"/>
    </location>
</feature>
<keyword evidence="3" id="KW-1185">Reference proteome</keyword>
<gene>
    <name evidence="2" type="ORF">Plil01_001778900</name>
</gene>
<proteinExistence type="predicted"/>
<evidence type="ECO:0000256" key="1">
    <source>
        <dbReference type="SAM" id="MobiDB-lite"/>
    </source>
</evidence>
<dbReference type="EMBL" id="BSXW01012442">
    <property type="protein sequence ID" value="GMF65062.1"/>
    <property type="molecule type" value="Genomic_DNA"/>
</dbReference>
<protein>
    <submittedName>
        <fullName evidence="2">Unnamed protein product</fullName>
    </submittedName>
</protein>
<accession>A0A9W6YHV4</accession>
<evidence type="ECO:0000313" key="2">
    <source>
        <dbReference type="EMBL" id="GMF65062.1"/>
    </source>
</evidence>
<dbReference type="AlphaFoldDB" id="A0A9W6YHV4"/>
<feature type="compositionally biased region" description="Basic and acidic residues" evidence="1">
    <location>
        <begin position="33"/>
        <end position="54"/>
    </location>
</feature>
<reference evidence="2" key="1">
    <citation type="submission" date="2023-04" db="EMBL/GenBank/DDBJ databases">
        <title>Phytophthora lilii NBRC 32176.</title>
        <authorList>
            <person name="Ichikawa N."/>
            <person name="Sato H."/>
            <person name="Tonouchi N."/>
        </authorList>
    </citation>
    <scope>NUCLEOTIDE SEQUENCE</scope>
    <source>
        <strain evidence="2">NBRC 32176</strain>
    </source>
</reference>
<organism evidence="2 3">
    <name type="scientific">Phytophthora lilii</name>
    <dbReference type="NCBI Taxonomy" id="2077276"/>
    <lineage>
        <taxon>Eukaryota</taxon>
        <taxon>Sar</taxon>
        <taxon>Stramenopiles</taxon>
        <taxon>Oomycota</taxon>
        <taxon>Peronosporomycetes</taxon>
        <taxon>Peronosporales</taxon>
        <taxon>Peronosporaceae</taxon>
        <taxon>Phytophthora</taxon>
    </lineage>
</organism>
<name>A0A9W6YHV4_9STRA</name>
<dbReference type="Proteomes" id="UP001165083">
    <property type="component" value="Unassembled WGS sequence"/>
</dbReference>
<sequence>MSASRLSEQLTRGSARLHCTHLVRRDEISLVAEERPDDEQHAHDHEPQHNEQRVGLEPVVDIVSLGESLRCHVDHHRALENLQHQIEHEQPPVALANTRPNAVTTASTTEPGSFTRLVVTTDATSL</sequence>